<name>I4B182_TURPD</name>
<feature type="transmembrane region" description="Helical" evidence="6">
    <location>
        <begin position="215"/>
        <end position="235"/>
    </location>
</feature>
<feature type="transmembrane region" description="Helical" evidence="6">
    <location>
        <begin position="7"/>
        <end position="28"/>
    </location>
</feature>
<dbReference type="PROSITE" id="PS51257">
    <property type="entry name" value="PROKAR_LIPOPROTEIN"/>
    <property type="match status" value="1"/>
</dbReference>
<dbReference type="Pfam" id="PF03706">
    <property type="entry name" value="LPG_synthase_TM"/>
    <property type="match status" value="1"/>
</dbReference>
<sequence>MHMRRRVLSIIKIVLTLAISGGCLYFAARNLEFSAIRSEFADMQVLPALIAAAVAVIALSLRAWRWHQVIRREHDFAFSNTYWANAIGYLANNILPARAGEVIRSVVLALSANIRKTLVLATALTERMLDAAVLLLLAWCMLFFTVELPPAFRTIWTIVLPVVLLLVVVAFIAPKMQAFWVRLIHLMPLGGAFKMRLEAFLNGLLDGIRVFHHPAFLLQFLIYTVIIWFIDAFMFKSLAAAFGGELTVAQSVIFVAIIGFASSVPSTPGYVGVYQAIAVALLPVFGMKESQAFLAVSFFQVMFLCVTLGLGGYGWFVMQRRIGKARLAREIEEAES</sequence>
<evidence type="ECO:0008006" key="9">
    <source>
        <dbReference type="Google" id="ProtNLM"/>
    </source>
</evidence>
<comment type="subcellular location">
    <subcellularLocation>
        <location evidence="1">Cell membrane</location>
        <topology evidence="1">Multi-pass membrane protein</topology>
    </subcellularLocation>
</comment>
<feature type="transmembrane region" description="Helical" evidence="6">
    <location>
        <begin position="268"/>
        <end position="286"/>
    </location>
</feature>
<feature type="transmembrane region" description="Helical" evidence="6">
    <location>
        <begin position="292"/>
        <end position="316"/>
    </location>
</feature>
<feature type="transmembrane region" description="Helical" evidence="6">
    <location>
        <begin position="241"/>
        <end position="261"/>
    </location>
</feature>
<protein>
    <recommendedName>
        <fullName evidence="9">Lysylphosphatidylglycerol synthetase/UPF0104</fullName>
    </recommendedName>
</protein>
<keyword evidence="2" id="KW-1003">Cell membrane</keyword>
<evidence type="ECO:0000256" key="2">
    <source>
        <dbReference type="ARBA" id="ARBA00022475"/>
    </source>
</evidence>
<evidence type="ECO:0000313" key="7">
    <source>
        <dbReference type="EMBL" id="AFM11039.1"/>
    </source>
</evidence>
<organism evidence="7 8">
    <name type="scientific">Turneriella parva (strain ATCC BAA-1111 / DSM 21527 / NCTC 11395 / H)</name>
    <name type="common">Leptospira parva</name>
    <dbReference type="NCBI Taxonomy" id="869212"/>
    <lineage>
        <taxon>Bacteria</taxon>
        <taxon>Pseudomonadati</taxon>
        <taxon>Spirochaetota</taxon>
        <taxon>Spirochaetia</taxon>
        <taxon>Leptospirales</taxon>
        <taxon>Leptospiraceae</taxon>
        <taxon>Turneriella</taxon>
    </lineage>
</organism>
<feature type="transmembrane region" description="Helical" evidence="6">
    <location>
        <begin position="128"/>
        <end position="146"/>
    </location>
</feature>
<dbReference type="HOGENOM" id="CLU_048072_3_1_12"/>
<dbReference type="KEGG" id="tpx:Turpa_0383"/>
<dbReference type="Proteomes" id="UP000006048">
    <property type="component" value="Chromosome"/>
</dbReference>
<evidence type="ECO:0000313" key="8">
    <source>
        <dbReference type="Proteomes" id="UP000006048"/>
    </source>
</evidence>
<proteinExistence type="predicted"/>
<evidence type="ECO:0000256" key="6">
    <source>
        <dbReference type="SAM" id="Phobius"/>
    </source>
</evidence>
<evidence type="ECO:0000256" key="4">
    <source>
        <dbReference type="ARBA" id="ARBA00022989"/>
    </source>
</evidence>
<dbReference type="GO" id="GO:0005886">
    <property type="term" value="C:plasma membrane"/>
    <property type="evidence" value="ECO:0007669"/>
    <property type="project" value="UniProtKB-SubCell"/>
</dbReference>
<dbReference type="NCBIfam" id="TIGR00374">
    <property type="entry name" value="flippase-like domain"/>
    <property type="match status" value="1"/>
</dbReference>
<keyword evidence="8" id="KW-1185">Reference proteome</keyword>
<dbReference type="AlphaFoldDB" id="I4B182"/>
<feature type="transmembrane region" description="Helical" evidence="6">
    <location>
        <begin position="152"/>
        <end position="173"/>
    </location>
</feature>
<evidence type="ECO:0000256" key="3">
    <source>
        <dbReference type="ARBA" id="ARBA00022692"/>
    </source>
</evidence>
<dbReference type="STRING" id="869212.Turpa_0383"/>
<dbReference type="PANTHER" id="PTHR39087">
    <property type="entry name" value="UPF0104 MEMBRANE PROTEIN MJ1595"/>
    <property type="match status" value="1"/>
</dbReference>
<feature type="transmembrane region" description="Helical" evidence="6">
    <location>
        <begin position="48"/>
        <end position="64"/>
    </location>
</feature>
<evidence type="ECO:0000256" key="5">
    <source>
        <dbReference type="ARBA" id="ARBA00023136"/>
    </source>
</evidence>
<accession>I4B182</accession>
<dbReference type="InterPro" id="IPR022791">
    <property type="entry name" value="L-PG_synthase/AglD"/>
</dbReference>
<keyword evidence="3 6" id="KW-0812">Transmembrane</keyword>
<dbReference type="PANTHER" id="PTHR39087:SF2">
    <property type="entry name" value="UPF0104 MEMBRANE PROTEIN MJ1595"/>
    <property type="match status" value="1"/>
</dbReference>
<reference evidence="7 8" key="1">
    <citation type="submission" date="2012-06" db="EMBL/GenBank/DDBJ databases">
        <title>The complete chromosome of genome of Turneriella parva DSM 21527.</title>
        <authorList>
            <consortium name="US DOE Joint Genome Institute (JGI-PGF)"/>
            <person name="Lucas S."/>
            <person name="Han J."/>
            <person name="Lapidus A."/>
            <person name="Bruce D."/>
            <person name="Goodwin L."/>
            <person name="Pitluck S."/>
            <person name="Peters L."/>
            <person name="Kyrpides N."/>
            <person name="Mavromatis K."/>
            <person name="Ivanova N."/>
            <person name="Mikhailova N."/>
            <person name="Chertkov O."/>
            <person name="Detter J.C."/>
            <person name="Tapia R."/>
            <person name="Han C."/>
            <person name="Land M."/>
            <person name="Hauser L."/>
            <person name="Markowitz V."/>
            <person name="Cheng J.-F."/>
            <person name="Hugenholtz P."/>
            <person name="Woyke T."/>
            <person name="Wu D."/>
            <person name="Gronow S."/>
            <person name="Wellnitz S."/>
            <person name="Brambilla E."/>
            <person name="Klenk H.-P."/>
            <person name="Eisen J.A."/>
        </authorList>
    </citation>
    <scope>NUCLEOTIDE SEQUENCE [LARGE SCALE GENOMIC DNA]</scope>
    <source>
        <strain evidence="8">ATCC BAA-1111 / DSM 21527 / NCTC 11395 / H</strain>
    </source>
</reference>
<evidence type="ECO:0000256" key="1">
    <source>
        <dbReference type="ARBA" id="ARBA00004651"/>
    </source>
</evidence>
<gene>
    <name evidence="7" type="ordered locus">Turpa_0383</name>
</gene>
<dbReference type="EMBL" id="CP002959">
    <property type="protein sequence ID" value="AFM11039.1"/>
    <property type="molecule type" value="Genomic_DNA"/>
</dbReference>
<keyword evidence="4 6" id="KW-1133">Transmembrane helix</keyword>
<keyword evidence="5 6" id="KW-0472">Membrane</keyword>